<evidence type="ECO:0000313" key="1">
    <source>
        <dbReference type="EMBL" id="SDY38236.1"/>
    </source>
</evidence>
<reference evidence="1 2" key="1">
    <citation type="submission" date="2016-10" db="EMBL/GenBank/DDBJ databases">
        <authorList>
            <person name="de Groot N.N."/>
        </authorList>
    </citation>
    <scope>NUCLEOTIDE SEQUENCE [LARGE SCALE GENOMIC DNA]</scope>
    <source>
        <strain evidence="1 2">Nm1</strain>
    </source>
</reference>
<sequence>MEIKQGIISSGLSGVSRLAMLWAFDKAYPFGGWSIPKYGSETEAATDGQVAWYRYTAECSREPRRFSNNVMPCA</sequence>
<organism evidence="1 2">
    <name type="scientific">Nitrosomonas halophila</name>
    <dbReference type="NCBI Taxonomy" id="44576"/>
    <lineage>
        <taxon>Bacteria</taxon>
        <taxon>Pseudomonadati</taxon>
        <taxon>Pseudomonadota</taxon>
        <taxon>Betaproteobacteria</taxon>
        <taxon>Nitrosomonadales</taxon>
        <taxon>Nitrosomonadaceae</taxon>
        <taxon>Nitrosomonas</taxon>
    </lineage>
</organism>
<dbReference type="EMBL" id="FNOY01000032">
    <property type="protein sequence ID" value="SDY38236.1"/>
    <property type="molecule type" value="Genomic_DNA"/>
</dbReference>
<dbReference type="Proteomes" id="UP000198640">
    <property type="component" value="Unassembled WGS sequence"/>
</dbReference>
<proteinExistence type="predicted"/>
<name>A0A1H3JE79_9PROT</name>
<keyword evidence="2" id="KW-1185">Reference proteome</keyword>
<protein>
    <submittedName>
        <fullName evidence="1">Uncharacterized protein</fullName>
    </submittedName>
</protein>
<evidence type="ECO:0000313" key="2">
    <source>
        <dbReference type="Proteomes" id="UP000198640"/>
    </source>
</evidence>
<dbReference type="AlphaFoldDB" id="A0A1H3JE79"/>
<accession>A0A1H3JE79</accession>
<dbReference type="STRING" id="44576.SAMN05421881_103233"/>
<gene>
    <name evidence="1" type="ORF">SAMN05421881_103233</name>
</gene>